<comment type="caution">
    <text evidence="1">The sequence shown here is derived from an EMBL/GenBank/DDBJ whole genome shotgun (WGS) entry which is preliminary data.</text>
</comment>
<keyword evidence="2" id="KW-1185">Reference proteome</keyword>
<accession>A0AAD3SLW0</accession>
<dbReference type="EMBL" id="BSYO01000013">
    <property type="protein sequence ID" value="GMH14118.1"/>
    <property type="molecule type" value="Genomic_DNA"/>
</dbReference>
<sequence length="67" mass="7531">MPMQSELKHSFSHQSHLDLELQVVAAVAVAKWVEAHAKVSIFLLSSIAAKFDAGFFRSLDCFIQQNR</sequence>
<evidence type="ECO:0000313" key="1">
    <source>
        <dbReference type="EMBL" id="GMH14118.1"/>
    </source>
</evidence>
<dbReference type="AlphaFoldDB" id="A0AAD3SLW0"/>
<protein>
    <submittedName>
        <fullName evidence="1">Uncharacterized protein</fullName>
    </submittedName>
</protein>
<evidence type="ECO:0000313" key="2">
    <source>
        <dbReference type="Proteomes" id="UP001279734"/>
    </source>
</evidence>
<dbReference type="Proteomes" id="UP001279734">
    <property type="component" value="Unassembled WGS sequence"/>
</dbReference>
<proteinExistence type="predicted"/>
<organism evidence="1 2">
    <name type="scientific">Nepenthes gracilis</name>
    <name type="common">Slender pitcher plant</name>
    <dbReference type="NCBI Taxonomy" id="150966"/>
    <lineage>
        <taxon>Eukaryota</taxon>
        <taxon>Viridiplantae</taxon>
        <taxon>Streptophyta</taxon>
        <taxon>Embryophyta</taxon>
        <taxon>Tracheophyta</taxon>
        <taxon>Spermatophyta</taxon>
        <taxon>Magnoliopsida</taxon>
        <taxon>eudicotyledons</taxon>
        <taxon>Gunneridae</taxon>
        <taxon>Pentapetalae</taxon>
        <taxon>Caryophyllales</taxon>
        <taxon>Nepenthaceae</taxon>
        <taxon>Nepenthes</taxon>
    </lineage>
</organism>
<gene>
    <name evidence="1" type="ORF">Nepgr_015959</name>
</gene>
<name>A0AAD3SLW0_NEPGR</name>
<reference evidence="1" key="1">
    <citation type="submission" date="2023-05" db="EMBL/GenBank/DDBJ databases">
        <title>Nepenthes gracilis genome sequencing.</title>
        <authorList>
            <person name="Fukushima K."/>
        </authorList>
    </citation>
    <scope>NUCLEOTIDE SEQUENCE</scope>
    <source>
        <strain evidence="1">SING2019-196</strain>
    </source>
</reference>